<feature type="domain" description="Reverse transcriptase" evidence="2">
    <location>
        <begin position="92"/>
        <end position="343"/>
    </location>
</feature>
<proteinExistence type="inferred from homology"/>
<gene>
    <name evidence="3" type="primary">matK</name>
    <name evidence="3" type="ordered locus">SFHH103_04168</name>
</gene>
<dbReference type="EMBL" id="HE616893">
    <property type="protein sequence ID" value="CCE98658.1"/>
    <property type="molecule type" value="Genomic_DNA"/>
</dbReference>
<dbReference type="HOGENOM" id="CLU_013584_6_0_5"/>
<keyword evidence="3" id="KW-0614">Plasmid</keyword>
<evidence type="ECO:0000313" key="3">
    <source>
        <dbReference type="EMBL" id="CCE98658.1"/>
    </source>
</evidence>
<name>G9AC79_SINF1</name>
<dbReference type="CDD" id="cd01651">
    <property type="entry name" value="RT_G2_intron"/>
    <property type="match status" value="1"/>
</dbReference>
<dbReference type="PANTHER" id="PTHR34047">
    <property type="entry name" value="NUCLEAR INTRON MATURASE 1, MITOCHONDRIAL-RELATED"/>
    <property type="match status" value="1"/>
</dbReference>
<protein>
    <submittedName>
        <fullName evidence="3">Maturase K Intron maturase</fullName>
    </submittedName>
</protein>
<dbReference type="eggNOG" id="COG3344">
    <property type="taxonomic scope" value="Bacteria"/>
</dbReference>
<sequence>MKCSWATWAPSNGRRGLSCNGKIKLTMETELDRIEAKARCEPKLRFTSLAHHITRDRVQRNLTRVPNRSAVGVDRQTVEAAKESFGEWIEPMLQSIHRQGYRAPAVRRVYIPKPGKTEKRPLGVPTVSDRALQRSTAEVLSAIYEQDFLPCSFGGRPERSAHHALSTLNEVISGGMTGWVLEADLKNFFGSLSHEWMLRFIEHRVGDPRLISLIRRWLKAGVLEDGAVHPSDEGTTQGGSISVLLSNVYLHYVLDLWFERVVKTRLRGEARLVRYIDDFVICFQYRSDALRVEEALRHRLGKFGLTLEPTKTKLVEFGRFAQRHAGKHGRNRPETFYFLGMTLYCTRNLKGNFKVGMRTEKSRLRRSVSSLQALMREMRHHTIRKQVGAINAVLRGHYAYYGVAGNYRSLTKVYRAGERYWLKVLRSRSRDGGHLTWDAFQQIKERTPLQQPKLRLPYRALRALAVL</sequence>
<dbReference type="Pfam" id="PF00078">
    <property type="entry name" value="RVT_1"/>
    <property type="match status" value="1"/>
</dbReference>
<geneLocation type="plasmid" evidence="3 4">
    <name>pSfHH103c</name>
</geneLocation>
<evidence type="ECO:0000259" key="2">
    <source>
        <dbReference type="PROSITE" id="PS50878"/>
    </source>
</evidence>
<dbReference type="InterPro" id="IPR000477">
    <property type="entry name" value="RT_dom"/>
</dbReference>
<dbReference type="InterPro" id="IPR043502">
    <property type="entry name" value="DNA/RNA_pol_sf"/>
</dbReference>
<evidence type="ECO:0000256" key="1">
    <source>
        <dbReference type="ARBA" id="ARBA00034120"/>
    </source>
</evidence>
<dbReference type="Proteomes" id="UP000007735">
    <property type="component" value="Plasmid pSfHH103c"/>
</dbReference>
<dbReference type="AlphaFoldDB" id="G9AC79"/>
<reference evidence="3 4" key="1">
    <citation type="journal article" date="2012" name="J. Bacteriol.">
        <title>Genome sequence of the soybean symbiont Sinorhizobium fredii HH103.</title>
        <authorList>
            <person name="Weidner S."/>
            <person name="Becker A."/>
            <person name="Bonilla I."/>
            <person name="Jaenicke S."/>
            <person name="Lloret J."/>
            <person name="Margaret I."/>
            <person name="Puhler A."/>
            <person name="Ruiz-Sainz J.E."/>
            <person name="Schneiker-Bekel S."/>
            <person name="Szczepanowski R."/>
            <person name="Vinardell J.M."/>
            <person name="Zehner S."/>
            <person name="Gottfert M."/>
        </authorList>
    </citation>
    <scope>NUCLEOTIDE SEQUENCE [LARGE SCALE GENOMIC DNA]</scope>
    <source>
        <strain evidence="3 4">HH103</strain>
        <plasmid evidence="4">pSfHH103c</plasmid>
    </source>
</reference>
<organism evidence="3 4">
    <name type="scientific">Sinorhizobium fredii (strain HH103)</name>
    <dbReference type="NCBI Taxonomy" id="1117943"/>
    <lineage>
        <taxon>Bacteria</taxon>
        <taxon>Pseudomonadati</taxon>
        <taxon>Pseudomonadota</taxon>
        <taxon>Alphaproteobacteria</taxon>
        <taxon>Hyphomicrobiales</taxon>
        <taxon>Rhizobiaceae</taxon>
        <taxon>Sinorhizobium/Ensifer group</taxon>
        <taxon>Sinorhizobium</taxon>
    </lineage>
</organism>
<dbReference type="SUPFAM" id="SSF56672">
    <property type="entry name" value="DNA/RNA polymerases"/>
    <property type="match status" value="1"/>
</dbReference>
<dbReference type="InterPro" id="IPR030931">
    <property type="entry name" value="Group_II_RT_mat"/>
</dbReference>
<dbReference type="InterPro" id="IPR051083">
    <property type="entry name" value="GrpII_Intron_Splice-Mob/Def"/>
</dbReference>
<dbReference type="NCBIfam" id="TIGR04416">
    <property type="entry name" value="group_II_RT_mat"/>
    <property type="match status" value="1"/>
</dbReference>
<comment type="similarity">
    <text evidence="1">Belongs to the bacterial reverse transcriptase family.</text>
</comment>
<dbReference type="PANTHER" id="PTHR34047:SF8">
    <property type="entry name" value="PROTEIN YKFC"/>
    <property type="match status" value="1"/>
</dbReference>
<accession>G9AC79</accession>
<dbReference type="PROSITE" id="PS50878">
    <property type="entry name" value="RT_POL"/>
    <property type="match status" value="1"/>
</dbReference>
<evidence type="ECO:0000313" key="4">
    <source>
        <dbReference type="Proteomes" id="UP000007735"/>
    </source>
</evidence>
<dbReference type="PATRIC" id="fig|380.5.peg.4363"/>
<dbReference type="KEGG" id="sfh:SFHH103_04168"/>